<dbReference type="Proteomes" id="UP000007875">
    <property type="component" value="Unassembled WGS sequence"/>
</dbReference>
<proteinExistence type="predicted"/>
<evidence type="ECO:0000313" key="8">
    <source>
        <dbReference type="Proteomes" id="UP000007875"/>
    </source>
</evidence>
<feature type="transmembrane region" description="Helical" evidence="5">
    <location>
        <begin position="315"/>
        <end position="338"/>
    </location>
</feature>
<evidence type="ECO:0000313" key="7">
    <source>
        <dbReference type="Ensembl" id="ENSCSAVP00000013384.1"/>
    </source>
</evidence>
<feature type="transmembrane region" description="Helical" evidence="5">
    <location>
        <begin position="21"/>
        <end position="44"/>
    </location>
</feature>
<dbReference type="AlphaFoldDB" id="H2Z722"/>
<feature type="transmembrane region" description="Helical" evidence="5">
    <location>
        <begin position="249"/>
        <end position="268"/>
    </location>
</feature>
<feature type="transmembrane region" description="Helical" evidence="5">
    <location>
        <begin position="132"/>
        <end position="151"/>
    </location>
</feature>
<reference evidence="8" key="1">
    <citation type="submission" date="2003-08" db="EMBL/GenBank/DDBJ databases">
        <authorList>
            <person name="Birren B."/>
            <person name="Nusbaum C."/>
            <person name="Abebe A."/>
            <person name="Abouelleil A."/>
            <person name="Adekoya E."/>
            <person name="Ait-zahra M."/>
            <person name="Allen N."/>
            <person name="Allen T."/>
            <person name="An P."/>
            <person name="Anderson M."/>
            <person name="Anderson S."/>
            <person name="Arachchi H."/>
            <person name="Armbruster J."/>
            <person name="Bachantsang P."/>
            <person name="Baldwin J."/>
            <person name="Barry A."/>
            <person name="Bayul T."/>
            <person name="Blitshsteyn B."/>
            <person name="Bloom T."/>
            <person name="Blye J."/>
            <person name="Boguslavskiy L."/>
            <person name="Borowsky M."/>
            <person name="Boukhgalter B."/>
            <person name="Brunache A."/>
            <person name="Butler J."/>
            <person name="Calixte N."/>
            <person name="Calvo S."/>
            <person name="Camarata J."/>
            <person name="Campo K."/>
            <person name="Chang J."/>
            <person name="Cheshatsang Y."/>
            <person name="Citroen M."/>
            <person name="Collymore A."/>
            <person name="Considine T."/>
            <person name="Cook A."/>
            <person name="Cooke P."/>
            <person name="Corum B."/>
            <person name="Cuomo C."/>
            <person name="David R."/>
            <person name="Dawoe T."/>
            <person name="Degray S."/>
            <person name="Dodge S."/>
            <person name="Dooley K."/>
            <person name="Dorje P."/>
            <person name="Dorjee K."/>
            <person name="Dorris L."/>
            <person name="Duffey N."/>
            <person name="Dupes A."/>
            <person name="Elkins T."/>
            <person name="Engels R."/>
            <person name="Erickson J."/>
            <person name="Farina A."/>
            <person name="Faro S."/>
            <person name="Ferreira P."/>
            <person name="Fischer H."/>
            <person name="Fitzgerald M."/>
            <person name="Foley K."/>
            <person name="Gage D."/>
            <person name="Galagan J."/>
            <person name="Gearin G."/>
            <person name="Gnerre S."/>
            <person name="Gnirke A."/>
            <person name="Goyette A."/>
            <person name="Graham J."/>
            <person name="Grandbois E."/>
            <person name="Gyaltsen K."/>
            <person name="Hafez N."/>
            <person name="Hagopian D."/>
            <person name="Hagos B."/>
            <person name="Hall J."/>
            <person name="Hatcher B."/>
            <person name="Heller A."/>
            <person name="Higgins H."/>
            <person name="Honan T."/>
            <person name="Horn A."/>
            <person name="Houde N."/>
            <person name="Hughes L."/>
            <person name="Hulme W."/>
            <person name="Husby E."/>
            <person name="Iliev I."/>
            <person name="Jaffe D."/>
            <person name="Jones C."/>
            <person name="Kamal M."/>
            <person name="Kamat A."/>
            <person name="Kamvysselis M."/>
            <person name="Karlsson E."/>
            <person name="Kells C."/>
            <person name="Kieu A."/>
            <person name="Kisner P."/>
            <person name="Kodira C."/>
            <person name="Kulbokas E."/>
            <person name="Labutti K."/>
            <person name="Lama D."/>
            <person name="Landers T."/>
            <person name="Leger J."/>
            <person name="Levine S."/>
            <person name="Lewis D."/>
            <person name="Lewis T."/>
            <person name="Lindblad-toh K."/>
            <person name="Liu X."/>
            <person name="Lokyitsang T."/>
            <person name="Lokyitsang Y."/>
            <person name="Lucien O."/>
            <person name="Lui A."/>
            <person name="Ma L.J."/>
            <person name="Mabbitt R."/>
            <person name="Macdonald J."/>
            <person name="Maclean C."/>
            <person name="Major J."/>
            <person name="Manning J."/>
            <person name="Marabella R."/>
            <person name="Maru K."/>
            <person name="Matthews C."/>
            <person name="Mauceli E."/>
            <person name="Mccarthy M."/>
            <person name="Mcdonough S."/>
            <person name="Mcghee T."/>
            <person name="Meldrim J."/>
            <person name="Meneus L."/>
            <person name="Mesirov J."/>
            <person name="Mihalev A."/>
            <person name="Mihova T."/>
            <person name="Mikkelsen T."/>
            <person name="Mlenga V."/>
            <person name="Moru K."/>
            <person name="Mozes J."/>
            <person name="Mulrain L."/>
            <person name="Munson G."/>
            <person name="Naylor J."/>
            <person name="Newes C."/>
            <person name="Nguyen C."/>
            <person name="Nguyen N."/>
            <person name="Nguyen T."/>
            <person name="Nicol R."/>
            <person name="Nielsen C."/>
            <person name="Nizzari M."/>
            <person name="Norbu C."/>
            <person name="Norbu N."/>
            <person name="O'donnell P."/>
            <person name="Okoawo O."/>
            <person name="O'leary S."/>
            <person name="Omotosho B."/>
            <person name="O'neill K."/>
            <person name="Osman S."/>
            <person name="Parker S."/>
            <person name="Perrin D."/>
            <person name="Phunkhang P."/>
            <person name="Piqani B."/>
            <person name="Purcell S."/>
            <person name="Rachupka T."/>
            <person name="Ramasamy U."/>
            <person name="Rameau R."/>
            <person name="Ray V."/>
            <person name="Raymond C."/>
            <person name="Retta R."/>
            <person name="Richardson S."/>
            <person name="Rise C."/>
            <person name="Rodriguez J."/>
            <person name="Rogers J."/>
            <person name="Rogov P."/>
            <person name="Rutman M."/>
            <person name="Schupbach R."/>
            <person name="Seaman C."/>
            <person name="Settipalli S."/>
            <person name="Sharpe T."/>
            <person name="Sheridan J."/>
            <person name="Sherpa N."/>
            <person name="Shi J."/>
            <person name="Smirnov S."/>
            <person name="Smith C."/>
            <person name="Sougnez C."/>
            <person name="Spencer B."/>
            <person name="Stalker J."/>
            <person name="Stange-thomann N."/>
            <person name="Stavropoulos S."/>
            <person name="Stetson K."/>
            <person name="Stone C."/>
            <person name="Stone S."/>
            <person name="Stubbs M."/>
            <person name="Talamas J."/>
            <person name="Tchuinga P."/>
            <person name="Tenzing P."/>
            <person name="Tesfaye S."/>
            <person name="Theodore J."/>
            <person name="Thoulutsang Y."/>
            <person name="Topham K."/>
            <person name="Towey S."/>
            <person name="Tsamla T."/>
            <person name="Tsomo N."/>
            <person name="Vallee D."/>
            <person name="Vassiliev H."/>
            <person name="Venkataraman V."/>
            <person name="Vinson J."/>
            <person name="Vo A."/>
            <person name="Wade C."/>
            <person name="Wang S."/>
            <person name="Wangchuk T."/>
            <person name="Wangdi T."/>
            <person name="Whittaker C."/>
            <person name="Wilkinson J."/>
            <person name="Wu Y."/>
            <person name="Wyman D."/>
            <person name="Yadav S."/>
            <person name="Yang S."/>
            <person name="Yang X."/>
            <person name="Yeager S."/>
            <person name="Yee E."/>
            <person name="Young G."/>
            <person name="Zainoun J."/>
            <person name="Zembeck L."/>
            <person name="Zimmer A."/>
            <person name="Zody M."/>
            <person name="Lander E."/>
        </authorList>
    </citation>
    <scope>NUCLEOTIDE SEQUENCE [LARGE SCALE GENOMIC DNA]</scope>
</reference>
<feature type="transmembrane region" description="Helical" evidence="5">
    <location>
        <begin position="358"/>
        <end position="382"/>
    </location>
</feature>
<accession>H2Z722</accession>
<dbReference type="InterPro" id="IPR005828">
    <property type="entry name" value="MFS_sugar_transport-like"/>
</dbReference>
<evidence type="ECO:0000256" key="5">
    <source>
        <dbReference type="SAM" id="Phobius"/>
    </source>
</evidence>
<feature type="transmembrane region" description="Helical" evidence="5">
    <location>
        <begin position="389"/>
        <end position="408"/>
    </location>
</feature>
<evidence type="ECO:0000256" key="4">
    <source>
        <dbReference type="ARBA" id="ARBA00023136"/>
    </source>
</evidence>
<evidence type="ECO:0000259" key="6">
    <source>
        <dbReference type="PROSITE" id="PS50850"/>
    </source>
</evidence>
<evidence type="ECO:0000256" key="2">
    <source>
        <dbReference type="ARBA" id="ARBA00022692"/>
    </source>
</evidence>
<keyword evidence="4 5" id="KW-0472">Membrane</keyword>
<reference evidence="7" key="3">
    <citation type="submission" date="2025-09" db="UniProtKB">
        <authorList>
            <consortium name="Ensembl"/>
        </authorList>
    </citation>
    <scope>IDENTIFICATION</scope>
</reference>
<dbReference type="PANTHER" id="PTHR24064">
    <property type="entry name" value="SOLUTE CARRIER FAMILY 22 MEMBER"/>
    <property type="match status" value="1"/>
</dbReference>
<keyword evidence="8" id="KW-1185">Reference proteome</keyword>
<keyword evidence="2 5" id="KW-0812">Transmembrane</keyword>
<organism evidence="7 8">
    <name type="scientific">Ciona savignyi</name>
    <name type="common">Pacific transparent sea squirt</name>
    <dbReference type="NCBI Taxonomy" id="51511"/>
    <lineage>
        <taxon>Eukaryota</taxon>
        <taxon>Metazoa</taxon>
        <taxon>Chordata</taxon>
        <taxon>Tunicata</taxon>
        <taxon>Ascidiacea</taxon>
        <taxon>Phlebobranchia</taxon>
        <taxon>Cionidae</taxon>
        <taxon>Ciona</taxon>
    </lineage>
</organism>
<feature type="transmembrane region" description="Helical" evidence="5">
    <location>
        <begin position="450"/>
        <end position="471"/>
    </location>
</feature>
<dbReference type="Ensembl" id="ENSCSAVT00000013536.1">
    <property type="protein sequence ID" value="ENSCSAVP00000013384.1"/>
    <property type="gene ID" value="ENSCSAVG00000007848.1"/>
</dbReference>
<keyword evidence="3 5" id="KW-1133">Transmembrane helix</keyword>
<evidence type="ECO:0000256" key="1">
    <source>
        <dbReference type="ARBA" id="ARBA00004141"/>
    </source>
</evidence>
<dbReference type="Gene3D" id="1.20.1250.20">
    <property type="entry name" value="MFS general substrate transporter like domains"/>
    <property type="match status" value="1"/>
</dbReference>
<dbReference type="SUPFAM" id="SSF103473">
    <property type="entry name" value="MFS general substrate transporter"/>
    <property type="match status" value="1"/>
</dbReference>
<sequence length="515" mass="58047">KMNHSDLLNFATGFGRFQKRLVFLLVLSAFSHGFHLLITVFITYTPRHRCFIPEVDGWKDSFIRLHIPWDDNTDWWNQCFRYSNITTNDAINTSEESTRFATIPCDKGWVYDVETGVTSATTEYNWVCDRSWYKTLATTIQMAGMMVGSLVGSLLSDRYGRRVAFLSNYIVGVLSVFLLAFNPFMLGVYVLLFFDGWAVIVRGFAVIVLISEMLPRKWRDTAAVLHNMVHSLGYAGLPLIAFLCKDWRWTVGVCGGIGILLLPPTVLVPESLRWLLENNRKNQADALVRRIAAINSIPLEATEKLLKELNHTKKVSMLIFLCTWQIIVNIKMLVVVWLKQQINFCYFGVSLSTNELGGNRYLNCFLAALVELPGSFICYFLIRKFGSRIAFAIPLSTTGLLLIGTPLLRHVSETASITFAVLGKLFIMSGYTLLYTCTGDLFPTLLRNQAYGASSFVSRVVTLIVPYILYLEAYDQSIPFILMAASAVLASGVKMLLPETKGRLLPSSMEESKEL</sequence>
<dbReference type="GO" id="GO:0016020">
    <property type="term" value="C:membrane"/>
    <property type="evidence" value="ECO:0007669"/>
    <property type="project" value="UniProtKB-SubCell"/>
</dbReference>
<dbReference type="InterPro" id="IPR036259">
    <property type="entry name" value="MFS_trans_sf"/>
</dbReference>
<dbReference type="Pfam" id="PF00083">
    <property type="entry name" value="Sugar_tr"/>
    <property type="match status" value="1"/>
</dbReference>
<feature type="domain" description="Major facilitator superfamily (MFS) profile" evidence="6">
    <location>
        <begin position="21"/>
        <end position="502"/>
    </location>
</feature>
<dbReference type="PROSITE" id="PS50850">
    <property type="entry name" value="MFS"/>
    <property type="match status" value="1"/>
</dbReference>
<dbReference type="GO" id="GO:0022857">
    <property type="term" value="F:transmembrane transporter activity"/>
    <property type="evidence" value="ECO:0007669"/>
    <property type="project" value="InterPro"/>
</dbReference>
<feature type="transmembrane region" description="Helical" evidence="5">
    <location>
        <begin position="414"/>
        <end position="438"/>
    </location>
</feature>
<feature type="transmembrane region" description="Helical" evidence="5">
    <location>
        <begin position="187"/>
        <end position="210"/>
    </location>
</feature>
<name>H2Z722_CIOSA</name>
<evidence type="ECO:0000256" key="3">
    <source>
        <dbReference type="ARBA" id="ARBA00022989"/>
    </source>
</evidence>
<dbReference type="GeneTree" id="ENSGT00940000167022"/>
<dbReference type="PROSITE" id="PS00216">
    <property type="entry name" value="SUGAR_TRANSPORT_1"/>
    <property type="match status" value="1"/>
</dbReference>
<feature type="transmembrane region" description="Helical" evidence="5">
    <location>
        <begin position="477"/>
        <end position="497"/>
    </location>
</feature>
<feature type="transmembrane region" description="Helical" evidence="5">
    <location>
        <begin position="163"/>
        <end position="181"/>
    </location>
</feature>
<protein>
    <recommendedName>
        <fullName evidence="6">Major facilitator superfamily (MFS) profile domain-containing protein</fullName>
    </recommendedName>
</protein>
<reference evidence="7" key="2">
    <citation type="submission" date="2025-08" db="UniProtKB">
        <authorList>
            <consortium name="Ensembl"/>
        </authorList>
    </citation>
    <scope>IDENTIFICATION</scope>
</reference>
<comment type="subcellular location">
    <subcellularLocation>
        <location evidence="1">Membrane</location>
        <topology evidence="1">Multi-pass membrane protein</topology>
    </subcellularLocation>
</comment>
<dbReference type="InterPro" id="IPR005829">
    <property type="entry name" value="Sugar_transporter_CS"/>
</dbReference>
<dbReference type="InterPro" id="IPR020846">
    <property type="entry name" value="MFS_dom"/>
</dbReference>